<name>A0A8E2ANC8_9APHY</name>
<protein>
    <recommendedName>
        <fullName evidence="4">Secreted protein</fullName>
    </recommendedName>
</protein>
<feature type="signal peptide" evidence="1">
    <location>
        <begin position="1"/>
        <end position="21"/>
    </location>
</feature>
<dbReference type="Proteomes" id="UP000250043">
    <property type="component" value="Unassembled WGS sequence"/>
</dbReference>
<dbReference type="EMBL" id="KV722817">
    <property type="protein sequence ID" value="OCH83782.1"/>
    <property type="molecule type" value="Genomic_DNA"/>
</dbReference>
<evidence type="ECO:0000256" key="1">
    <source>
        <dbReference type="SAM" id="SignalP"/>
    </source>
</evidence>
<reference evidence="2 3" key="1">
    <citation type="submission" date="2016-07" db="EMBL/GenBank/DDBJ databases">
        <title>Draft genome of the white-rot fungus Obba rivulosa 3A-2.</title>
        <authorList>
            <consortium name="DOE Joint Genome Institute"/>
            <person name="Miettinen O."/>
            <person name="Riley R."/>
            <person name="Acob R."/>
            <person name="Barry K."/>
            <person name="Cullen D."/>
            <person name="De Vries R."/>
            <person name="Hainaut M."/>
            <person name="Hatakka A."/>
            <person name="Henrissat B."/>
            <person name="Hilden K."/>
            <person name="Kuo R."/>
            <person name="Labutti K."/>
            <person name="Lipzen A."/>
            <person name="Makela M.R."/>
            <person name="Sandor L."/>
            <person name="Spatafora J.W."/>
            <person name="Grigoriev I.V."/>
            <person name="Hibbett D.S."/>
        </authorList>
    </citation>
    <scope>NUCLEOTIDE SEQUENCE [LARGE SCALE GENOMIC DNA]</scope>
    <source>
        <strain evidence="2 3">3A-2</strain>
    </source>
</reference>
<sequence>MHHQIAPVTALLLSSSGVGLSSSMTQPKCYLLYDRDPKLYAHLHQCRRQGTPVHPCSQHPRHPRDHLRGVPLQDWLGLVRKVRFHRLILIHLTRPTVTFDAIMPLVLNSELMSEIGHYITLMLSVDLAVTCVRHLFPLHHRLTMPCNHHVQGVLLVSPCSNSRLLVLTGVYLY</sequence>
<keyword evidence="3" id="KW-1185">Reference proteome</keyword>
<feature type="chain" id="PRO_5034208495" description="Secreted protein" evidence="1">
    <location>
        <begin position="22"/>
        <end position="173"/>
    </location>
</feature>
<evidence type="ECO:0000313" key="3">
    <source>
        <dbReference type="Proteomes" id="UP000250043"/>
    </source>
</evidence>
<evidence type="ECO:0008006" key="4">
    <source>
        <dbReference type="Google" id="ProtNLM"/>
    </source>
</evidence>
<gene>
    <name evidence="2" type="ORF">OBBRIDRAFT_490954</name>
</gene>
<proteinExistence type="predicted"/>
<accession>A0A8E2ANC8</accession>
<keyword evidence="1" id="KW-0732">Signal</keyword>
<evidence type="ECO:0000313" key="2">
    <source>
        <dbReference type="EMBL" id="OCH83782.1"/>
    </source>
</evidence>
<dbReference type="AlphaFoldDB" id="A0A8E2ANC8"/>
<organism evidence="2 3">
    <name type="scientific">Obba rivulosa</name>
    <dbReference type="NCBI Taxonomy" id="1052685"/>
    <lineage>
        <taxon>Eukaryota</taxon>
        <taxon>Fungi</taxon>
        <taxon>Dikarya</taxon>
        <taxon>Basidiomycota</taxon>
        <taxon>Agaricomycotina</taxon>
        <taxon>Agaricomycetes</taxon>
        <taxon>Polyporales</taxon>
        <taxon>Gelatoporiaceae</taxon>
        <taxon>Obba</taxon>
    </lineage>
</organism>